<dbReference type="Proteomes" id="UP000019460">
    <property type="component" value="Unassembled WGS sequence"/>
</dbReference>
<dbReference type="InterPro" id="IPR016171">
    <property type="entry name" value="Vanillyl_alc_oxidase_C-sub2"/>
</dbReference>
<dbReference type="PATRIC" id="fig|1249627.3.peg.1705"/>
<evidence type="ECO:0000313" key="5">
    <source>
        <dbReference type="Proteomes" id="UP000019460"/>
    </source>
</evidence>
<dbReference type="GO" id="GO:0071949">
    <property type="term" value="F:FAD binding"/>
    <property type="evidence" value="ECO:0007669"/>
    <property type="project" value="InterPro"/>
</dbReference>
<dbReference type="eggNOG" id="COG0277">
    <property type="taxonomic scope" value="Bacteria"/>
</dbReference>
<dbReference type="Gene3D" id="3.30.465.10">
    <property type="match status" value="1"/>
</dbReference>
<reference evidence="4 5" key="1">
    <citation type="submission" date="2012-11" db="EMBL/GenBank/DDBJ databases">
        <title>Genome assembly of Thiorhodococcus sp. AK35.</title>
        <authorList>
            <person name="Nupur N."/>
            <person name="Khatri I."/>
            <person name="Subramanian S."/>
            <person name="Pinnaka A."/>
        </authorList>
    </citation>
    <scope>NUCLEOTIDE SEQUENCE [LARGE SCALE GENOMIC DNA]</scope>
    <source>
        <strain evidence="4 5">AK35</strain>
    </source>
</reference>
<dbReference type="GO" id="GO:0003824">
    <property type="term" value="F:catalytic activity"/>
    <property type="evidence" value="ECO:0007669"/>
    <property type="project" value="InterPro"/>
</dbReference>
<dbReference type="NCBIfam" id="NF008439">
    <property type="entry name" value="PRK11282.1"/>
    <property type="match status" value="1"/>
</dbReference>
<gene>
    <name evidence="4" type="ORF">D779_1255</name>
</gene>
<dbReference type="PANTHER" id="PTHR11748:SF103">
    <property type="entry name" value="GLYCOLATE OXIDASE SUBUNIT GLCE"/>
    <property type="match status" value="1"/>
</dbReference>
<dbReference type="InterPro" id="IPR016169">
    <property type="entry name" value="FAD-bd_PCMH_sub2"/>
</dbReference>
<dbReference type="Pfam" id="PF01565">
    <property type="entry name" value="FAD_binding_4"/>
    <property type="match status" value="1"/>
</dbReference>
<dbReference type="PANTHER" id="PTHR11748">
    <property type="entry name" value="D-LACTATE DEHYDROGENASE"/>
    <property type="match status" value="1"/>
</dbReference>
<accession>W9V7G3</accession>
<dbReference type="InterPro" id="IPR006094">
    <property type="entry name" value="Oxid_FAD_bind_N"/>
</dbReference>
<dbReference type="OrthoDB" id="9811557at2"/>
<dbReference type="InterPro" id="IPR016166">
    <property type="entry name" value="FAD-bd_PCMH"/>
</dbReference>
<dbReference type="EMBL" id="AONC01000025">
    <property type="protein sequence ID" value="EXJ15513.1"/>
    <property type="molecule type" value="Genomic_DNA"/>
</dbReference>
<sequence length="361" mass="39031">MSKDSTTLFQERVKTAIAEASPVAILGNGTKSFYGRIAQGQPLRVSEHAGILNYQPKELVLTARAGTTLDEIEDALARQGQSLAFEPPHFRPSGDAPDATLGGTLACGLAGPARPYAGAARDLVLGVRILTGRAEVLRFGGEVMKNVAGYDVSRLMAGAMGTLGILLDISLKVMPRPAISETRILSAGIEQALDLMIDWAAKPWPVTATAWYAGRLWVRLSGGRQGVSEAAQRIGGEVMDPHEAETFWRDLIREQGHRFFSGEGPLWRLSLPANVPHLALAGDQLIEWSGSQRWLRGDADAERIRGAVSAVGGHATLFRGGDRAGHVFHPLSEPLMRLHLRLKQSFDPHGILNPGRLYAEF</sequence>
<organism evidence="4 5">
    <name type="scientific">Imhoffiella purpurea</name>
    <dbReference type="NCBI Taxonomy" id="1249627"/>
    <lineage>
        <taxon>Bacteria</taxon>
        <taxon>Pseudomonadati</taxon>
        <taxon>Pseudomonadota</taxon>
        <taxon>Gammaproteobacteria</taxon>
        <taxon>Chromatiales</taxon>
        <taxon>Chromatiaceae</taxon>
        <taxon>Imhoffiella</taxon>
    </lineage>
</organism>
<evidence type="ECO:0000259" key="3">
    <source>
        <dbReference type="PROSITE" id="PS51387"/>
    </source>
</evidence>
<name>W9V7G3_9GAMM</name>
<keyword evidence="2" id="KW-0274">FAD</keyword>
<dbReference type="SUPFAM" id="SSF56176">
    <property type="entry name" value="FAD-binding/transporter-associated domain-like"/>
    <property type="match status" value="1"/>
</dbReference>
<evidence type="ECO:0000256" key="2">
    <source>
        <dbReference type="ARBA" id="ARBA00022827"/>
    </source>
</evidence>
<dbReference type="STRING" id="1249627.D779_1255"/>
<evidence type="ECO:0000256" key="1">
    <source>
        <dbReference type="ARBA" id="ARBA00022630"/>
    </source>
</evidence>
<dbReference type="PROSITE" id="PS51387">
    <property type="entry name" value="FAD_PCMH"/>
    <property type="match status" value="1"/>
</dbReference>
<keyword evidence="5" id="KW-1185">Reference proteome</keyword>
<feature type="domain" description="FAD-binding PCMH-type" evidence="3">
    <location>
        <begin position="1"/>
        <end position="176"/>
    </location>
</feature>
<comment type="caution">
    <text evidence="4">The sequence shown here is derived from an EMBL/GenBank/DDBJ whole genome shotgun (WGS) entry which is preliminary data.</text>
</comment>
<dbReference type="SUPFAM" id="SSF55103">
    <property type="entry name" value="FAD-linked oxidases, C-terminal domain"/>
    <property type="match status" value="1"/>
</dbReference>
<dbReference type="RefSeq" id="WP_081763406.1">
    <property type="nucleotide sequence ID" value="NZ_AONC01000025.1"/>
</dbReference>
<dbReference type="Gene3D" id="1.10.45.10">
    <property type="entry name" value="Vanillyl-alcohol Oxidase, Chain A, domain 4"/>
    <property type="match status" value="1"/>
</dbReference>
<protein>
    <submittedName>
        <fullName evidence="4">Glycolate dehydrogenase, FAD-binding subunit GlcE</fullName>
    </submittedName>
</protein>
<dbReference type="InterPro" id="IPR036318">
    <property type="entry name" value="FAD-bd_PCMH-like_sf"/>
</dbReference>
<dbReference type="InterPro" id="IPR016164">
    <property type="entry name" value="FAD-linked_Oxase-like_C"/>
</dbReference>
<evidence type="ECO:0000313" key="4">
    <source>
        <dbReference type="EMBL" id="EXJ15513.1"/>
    </source>
</evidence>
<keyword evidence="1" id="KW-0285">Flavoprotein</keyword>
<proteinExistence type="predicted"/>
<dbReference type="AlphaFoldDB" id="W9V7G3"/>